<dbReference type="SFLD" id="SFLDS00029">
    <property type="entry name" value="Radical_SAM"/>
    <property type="match status" value="1"/>
</dbReference>
<feature type="binding site" evidence="16">
    <location>
        <position position="147"/>
    </location>
    <ligand>
        <name>S-adenosyl-L-methionine</name>
        <dbReference type="ChEBI" id="CHEBI:59789"/>
        <label>1</label>
    </ligand>
</feature>
<feature type="binding site" evidence="16">
    <location>
        <position position="55"/>
    </location>
    <ligand>
        <name>S-adenosyl-L-methionine</name>
        <dbReference type="ChEBI" id="CHEBI:59789"/>
        <label>1</label>
    </ligand>
</feature>
<keyword evidence="6 15" id="KW-0963">Cytoplasm</keyword>
<keyword evidence="12 15" id="KW-0627">Porphyrin biosynthesis</keyword>
<evidence type="ECO:0000256" key="2">
    <source>
        <dbReference type="ARBA" id="ARBA00004785"/>
    </source>
</evidence>
<evidence type="ECO:0000256" key="13">
    <source>
        <dbReference type="ARBA" id="ARBA00024295"/>
    </source>
</evidence>
<dbReference type="SFLD" id="SFLDG01082">
    <property type="entry name" value="B12-binding_domain_containing"/>
    <property type="match status" value="1"/>
</dbReference>
<dbReference type="Gene3D" id="1.10.10.920">
    <property type="match status" value="1"/>
</dbReference>
<keyword evidence="11 15" id="KW-0411">Iron-sulfur</keyword>
<dbReference type="InterPro" id="IPR004558">
    <property type="entry name" value="Coprogen_oxidase_HemN"/>
</dbReference>
<dbReference type="EMBL" id="UHIC01000001">
    <property type="protein sequence ID" value="SUO93999.1"/>
    <property type="molecule type" value="Genomic_DNA"/>
</dbReference>
<dbReference type="PANTHER" id="PTHR13932">
    <property type="entry name" value="COPROPORPHYRINIGEN III OXIDASE"/>
    <property type="match status" value="1"/>
</dbReference>
<evidence type="ECO:0000256" key="4">
    <source>
        <dbReference type="ARBA" id="ARBA00011245"/>
    </source>
</evidence>
<feature type="binding site" evidence="17">
    <location>
        <position position="65"/>
    </location>
    <ligand>
        <name>[4Fe-4S] cluster</name>
        <dbReference type="ChEBI" id="CHEBI:49883"/>
        <note>4Fe-4S-S-AdoMet</note>
    </ligand>
</feature>
<feature type="binding site" evidence="16">
    <location>
        <position position="174"/>
    </location>
    <ligand>
        <name>S-adenosyl-L-methionine</name>
        <dbReference type="ChEBI" id="CHEBI:59789"/>
        <label>2</label>
    </ligand>
</feature>
<dbReference type="InterPro" id="IPR010723">
    <property type="entry name" value="HemN_C"/>
</dbReference>
<evidence type="ECO:0000256" key="9">
    <source>
        <dbReference type="ARBA" id="ARBA00023002"/>
    </source>
</evidence>
<feature type="binding site" evidence="17">
    <location>
        <position position="68"/>
    </location>
    <ligand>
        <name>[4Fe-4S] cluster</name>
        <dbReference type="ChEBI" id="CHEBI:49883"/>
        <note>4Fe-4S-S-AdoMet</note>
    </ligand>
</feature>
<dbReference type="NCBIfam" id="TIGR00538">
    <property type="entry name" value="hemN"/>
    <property type="match status" value="1"/>
</dbReference>
<dbReference type="RefSeq" id="WP_072576964.1">
    <property type="nucleotide sequence ID" value="NZ_LWHB01000121.1"/>
</dbReference>
<name>A0A380MMY8_9GAMM</name>
<dbReference type="GO" id="GO:0004109">
    <property type="term" value="F:coproporphyrinogen oxidase activity"/>
    <property type="evidence" value="ECO:0007669"/>
    <property type="project" value="InterPro"/>
</dbReference>
<dbReference type="AlphaFoldDB" id="A0A380MMY8"/>
<comment type="pathway">
    <text evidence="2 15">Porphyrin-containing compound metabolism; protoporphyrin-IX biosynthesis; protoporphyrinogen-IX from coproporphyrinogen-III (AdoMet route): step 1/1.</text>
</comment>
<dbReference type="PANTHER" id="PTHR13932:SF6">
    <property type="entry name" value="OXYGEN-INDEPENDENT COPROPORPHYRINOGEN III OXIDASE"/>
    <property type="match status" value="1"/>
</dbReference>
<evidence type="ECO:0000256" key="7">
    <source>
        <dbReference type="ARBA" id="ARBA00022691"/>
    </source>
</evidence>
<evidence type="ECO:0000313" key="20">
    <source>
        <dbReference type="Proteomes" id="UP000254601"/>
    </source>
</evidence>
<feature type="binding site" evidence="16">
    <location>
        <position position="331"/>
    </location>
    <ligand>
        <name>S-adenosyl-L-methionine</name>
        <dbReference type="ChEBI" id="CHEBI:59789"/>
        <label>1</label>
    </ligand>
</feature>
<dbReference type="GO" id="GO:0005737">
    <property type="term" value="C:cytoplasm"/>
    <property type="evidence" value="ECO:0007669"/>
    <property type="project" value="UniProtKB-SubCell"/>
</dbReference>
<dbReference type="PIRSF" id="PIRSF000167">
    <property type="entry name" value="HemN"/>
    <property type="match status" value="1"/>
</dbReference>
<comment type="cofactor">
    <cofactor evidence="15 17">
        <name>[4Fe-4S] cluster</name>
        <dbReference type="ChEBI" id="CHEBI:49883"/>
    </cofactor>
    <text evidence="15 17">Binds 1 [4Fe-4S] cluster. The cluster is coordinated with 3 cysteines and an exchangeable S-adenosyl-L-methionine.</text>
</comment>
<feature type="binding site" evidence="16">
    <location>
        <begin position="67"/>
        <end position="69"/>
    </location>
    <ligand>
        <name>S-adenosyl-L-methionine</name>
        <dbReference type="ChEBI" id="CHEBI:59789"/>
        <label>2</label>
    </ligand>
</feature>
<dbReference type="SFLD" id="SFLDG01065">
    <property type="entry name" value="anaerobic_coproporphyrinogen-I"/>
    <property type="match status" value="1"/>
</dbReference>
<comment type="similarity">
    <text evidence="3 15">Belongs to the anaerobic coproporphyrinogen-III oxidase family.</text>
</comment>
<evidence type="ECO:0000256" key="15">
    <source>
        <dbReference type="PIRNR" id="PIRNR000167"/>
    </source>
</evidence>
<dbReference type="InterPro" id="IPR023404">
    <property type="entry name" value="rSAM_horseshoe"/>
</dbReference>
<proteinExistence type="inferred from homology"/>
<evidence type="ECO:0000256" key="6">
    <source>
        <dbReference type="ARBA" id="ARBA00022490"/>
    </source>
</evidence>
<dbReference type="FunFam" id="3.80.30.20:FF:000012">
    <property type="entry name" value="Coproporphyrinogen-III oxidase"/>
    <property type="match status" value="1"/>
</dbReference>
<feature type="binding site" evidence="16">
    <location>
        <begin position="113"/>
        <end position="114"/>
    </location>
    <ligand>
        <name>S-adenosyl-L-methionine</name>
        <dbReference type="ChEBI" id="CHEBI:59789"/>
        <label>2</label>
    </ligand>
</feature>
<evidence type="ECO:0000256" key="16">
    <source>
        <dbReference type="PIRSR" id="PIRSR000167-1"/>
    </source>
</evidence>
<keyword evidence="5 15" id="KW-0004">4Fe-4S</keyword>
<dbReference type="SUPFAM" id="SSF102114">
    <property type="entry name" value="Radical SAM enzymes"/>
    <property type="match status" value="1"/>
</dbReference>
<evidence type="ECO:0000259" key="18">
    <source>
        <dbReference type="PROSITE" id="PS51918"/>
    </source>
</evidence>
<feature type="domain" description="Radical SAM core" evidence="18">
    <location>
        <begin position="46"/>
        <end position="282"/>
    </location>
</feature>
<sequence length="458" mass="52021">MTAYFDAALIEKYRMSGPRYTSYPTAVQFSDTFTANDHIARLKSSNTSQRDLSLYLHIPFCEHVCYFCGCNKIITRNHKQAADYLDYLEKDIARQAEYIDNERRVIQLHFGGGTPTFISKEEQSALFDVLHKYFRFADDAEGEFSIEIDPRTVNEDYLAHLRTLGFNRVSFGVQDFDPAVQKAVNRVQPYESVAAIMESARKLGYQSISVDLIYGLPLQTADSFAKTVEAMIGLAPDRLAVFNYAHMPDLFGAQKQINAEDLPSPAEKLQILENTITQLTDAGYVFIGLDHFAKPDDSLIHHQKNGTLYRNFQGYSTFSNCDLLGFGISAISQIDNSYSQHHKARDKYYRAIEEGGLPIARGVALTQEDIIRRDIITDIMCNLHLDLSRISQQYQIDAETMFAQEWKDLQILADDGLLTLSGNKMQVEAPGRLLIRNIAMIFDTYLKAEGKRRFSQVI</sequence>
<comment type="subunit">
    <text evidence="4">Monomer.</text>
</comment>
<dbReference type="Proteomes" id="UP000254601">
    <property type="component" value="Unassembled WGS sequence"/>
</dbReference>
<evidence type="ECO:0000313" key="19">
    <source>
        <dbReference type="EMBL" id="SUO93999.1"/>
    </source>
</evidence>
<accession>A0A380MMY8</accession>
<dbReference type="InterPro" id="IPR006638">
    <property type="entry name" value="Elp3/MiaA/NifB-like_rSAM"/>
</dbReference>
<reference evidence="19 20" key="1">
    <citation type="submission" date="2018-06" db="EMBL/GenBank/DDBJ databases">
        <authorList>
            <consortium name="Pathogen Informatics"/>
            <person name="Doyle S."/>
        </authorList>
    </citation>
    <scope>NUCLEOTIDE SEQUENCE [LARGE SCALE GENOMIC DNA]</scope>
    <source>
        <strain evidence="19 20">NCTC13337</strain>
    </source>
</reference>
<evidence type="ECO:0000256" key="11">
    <source>
        <dbReference type="ARBA" id="ARBA00023014"/>
    </source>
</evidence>
<dbReference type="OrthoDB" id="9808022at2"/>
<dbReference type="Pfam" id="PF06969">
    <property type="entry name" value="HemN_C"/>
    <property type="match status" value="1"/>
</dbReference>
<evidence type="ECO:0000256" key="12">
    <source>
        <dbReference type="ARBA" id="ARBA00023244"/>
    </source>
</evidence>
<feature type="binding site" evidence="16">
    <location>
        <position position="112"/>
    </location>
    <ligand>
        <name>S-adenosyl-L-methionine</name>
        <dbReference type="ChEBI" id="CHEBI:59789"/>
        <label>1</label>
    </ligand>
</feature>
<comment type="subcellular location">
    <subcellularLocation>
        <location evidence="1 15">Cytoplasm</location>
    </subcellularLocation>
</comment>
<keyword evidence="7 15" id="KW-0949">S-adenosyl-L-methionine</keyword>
<evidence type="ECO:0000256" key="1">
    <source>
        <dbReference type="ARBA" id="ARBA00004496"/>
    </source>
</evidence>
<dbReference type="GO" id="GO:0051539">
    <property type="term" value="F:4 iron, 4 sulfur cluster binding"/>
    <property type="evidence" value="ECO:0007669"/>
    <property type="project" value="UniProtKB-KW"/>
</dbReference>
<gene>
    <name evidence="19" type="primary">hemN_1</name>
    <name evidence="19" type="ORF">NCTC13337_00523</name>
</gene>
<dbReference type="GO" id="GO:0051989">
    <property type="term" value="F:coproporphyrinogen dehydrogenase activity"/>
    <property type="evidence" value="ECO:0007669"/>
    <property type="project" value="UniProtKB-EC"/>
</dbReference>
<evidence type="ECO:0000256" key="10">
    <source>
        <dbReference type="ARBA" id="ARBA00023004"/>
    </source>
</evidence>
<organism evidence="19 20">
    <name type="scientific">Suttonella ornithocola</name>
    <dbReference type="NCBI Taxonomy" id="279832"/>
    <lineage>
        <taxon>Bacteria</taxon>
        <taxon>Pseudomonadati</taxon>
        <taxon>Pseudomonadota</taxon>
        <taxon>Gammaproteobacteria</taxon>
        <taxon>Cardiobacteriales</taxon>
        <taxon>Cardiobacteriaceae</taxon>
        <taxon>Suttonella</taxon>
    </lineage>
</organism>
<dbReference type="Pfam" id="PF04055">
    <property type="entry name" value="Radical_SAM"/>
    <property type="match status" value="1"/>
</dbReference>
<evidence type="ECO:0000256" key="5">
    <source>
        <dbReference type="ARBA" id="ARBA00022485"/>
    </source>
</evidence>
<comment type="catalytic activity">
    <reaction evidence="14 15">
        <text>coproporphyrinogen III + 2 S-adenosyl-L-methionine = protoporphyrinogen IX + 2 5'-deoxyadenosine + 2 L-methionine + 2 CO2</text>
        <dbReference type="Rhea" id="RHEA:15425"/>
        <dbReference type="ChEBI" id="CHEBI:16526"/>
        <dbReference type="ChEBI" id="CHEBI:17319"/>
        <dbReference type="ChEBI" id="CHEBI:57307"/>
        <dbReference type="ChEBI" id="CHEBI:57309"/>
        <dbReference type="ChEBI" id="CHEBI:57844"/>
        <dbReference type="ChEBI" id="CHEBI:59789"/>
        <dbReference type="EC" id="1.3.98.3"/>
    </reaction>
</comment>
<dbReference type="UniPathway" id="UPA00251">
    <property type="reaction ID" value="UER00323"/>
</dbReference>
<protein>
    <recommendedName>
        <fullName evidence="15">Coproporphyrinogen-III oxidase</fullName>
        <ecNumber evidence="15">1.3.98.3</ecNumber>
    </recommendedName>
</protein>
<comment type="function">
    <text evidence="13">Involved in the heme biosynthesis. Catalyzes the anaerobic oxidative decarboxylation of propionate groups of rings A and B of coproporphyrinogen III to yield the vinyl groups in protoporphyrinogen IX.</text>
</comment>
<feature type="binding site" evidence="16">
    <location>
        <position position="211"/>
    </location>
    <ligand>
        <name>S-adenosyl-L-methionine</name>
        <dbReference type="ChEBI" id="CHEBI:59789"/>
        <label>2</label>
    </ligand>
</feature>
<dbReference type="GO" id="GO:0046872">
    <property type="term" value="F:metal ion binding"/>
    <property type="evidence" value="ECO:0007669"/>
    <property type="project" value="UniProtKB-KW"/>
</dbReference>
<dbReference type="InterPro" id="IPR007197">
    <property type="entry name" value="rSAM"/>
</dbReference>
<dbReference type="CDD" id="cd01335">
    <property type="entry name" value="Radical_SAM"/>
    <property type="match status" value="1"/>
</dbReference>
<keyword evidence="20" id="KW-1185">Reference proteome</keyword>
<evidence type="ECO:0000256" key="14">
    <source>
        <dbReference type="ARBA" id="ARBA00048321"/>
    </source>
</evidence>
<keyword evidence="10 15" id="KW-0408">Iron</keyword>
<keyword evidence="9 15" id="KW-0560">Oxidoreductase</keyword>
<evidence type="ECO:0000256" key="17">
    <source>
        <dbReference type="PIRSR" id="PIRSR000167-2"/>
    </source>
</evidence>
<evidence type="ECO:0000256" key="8">
    <source>
        <dbReference type="ARBA" id="ARBA00022723"/>
    </source>
</evidence>
<dbReference type="GO" id="GO:0006782">
    <property type="term" value="P:protoporphyrinogen IX biosynthetic process"/>
    <property type="evidence" value="ECO:0007669"/>
    <property type="project" value="UniProtKB-UniPathway"/>
</dbReference>
<dbReference type="InterPro" id="IPR034505">
    <property type="entry name" value="Coproporphyrinogen-III_oxidase"/>
</dbReference>
<keyword evidence="8 15" id="KW-0479">Metal-binding</keyword>
<feature type="binding site" evidence="16">
    <location>
        <position position="245"/>
    </location>
    <ligand>
        <name>S-adenosyl-L-methionine</name>
        <dbReference type="ChEBI" id="CHEBI:59789"/>
        <label>2</label>
    </ligand>
</feature>
<dbReference type="EC" id="1.3.98.3" evidence="15"/>
<dbReference type="SMART" id="SM00729">
    <property type="entry name" value="Elp3"/>
    <property type="match status" value="1"/>
</dbReference>
<dbReference type="InterPro" id="IPR058240">
    <property type="entry name" value="rSAM_sf"/>
</dbReference>
<dbReference type="FunFam" id="1.10.10.920:FF:000001">
    <property type="entry name" value="Coproporphyrinogen-III oxidase"/>
    <property type="match status" value="1"/>
</dbReference>
<feature type="binding site" evidence="16">
    <location>
        <position position="186"/>
    </location>
    <ligand>
        <name>S-adenosyl-L-methionine</name>
        <dbReference type="ChEBI" id="CHEBI:59789"/>
        <label>2</label>
    </ligand>
</feature>
<feature type="binding site" evidence="17">
    <location>
        <position position="61"/>
    </location>
    <ligand>
        <name>[4Fe-4S] cluster</name>
        <dbReference type="ChEBI" id="CHEBI:49883"/>
        <note>4Fe-4S-S-AdoMet</note>
    </ligand>
</feature>
<dbReference type="PROSITE" id="PS51918">
    <property type="entry name" value="RADICAL_SAM"/>
    <property type="match status" value="1"/>
</dbReference>
<evidence type="ECO:0000256" key="3">
    <source>
        <dbReference type="ARBA" id="ARBA00005493"/>
    </source>
</evidence>
<dbReference type="Gene3D" id="3.80.30.20">
    <property type="entry name" value="tm_1862 like domain"/>
    <property type="match status" value="1"/>
</dbReference>